<gene>
    <name evidence="1" type="ORF">E1263_20955</name>
</gene>
<protein>
    <submittedName>
        <fullName evidence="1">Uncharacterized protein</fullName>
    </submittedName>
</protein>
<dbReference type="Proteomes" id="UP000295124">
    <property type="component" value="Unassembled WGS sequence"/>
</dbReference>
<proteinExistence type="predicted"/>
<accession>A0A4V2YPF2</accession>
<sequence length="337" mass="36620">MIGISELTVYLAEAGWSATGSTWHGGAIWSRGPHEVLVPPHDGMSDAASRVHELLLAVAEAEDRPPGEIVRDARFPLLDRALYRADVVAGVDGFVALPSGLDALRGIQDMLSTVASPEALSEVLLRTTIEQRLVATVLVPGTGDQRILERLYRATEAVHTAVRTDSVDALTALGVTRSFCTALGRLTGPDRSGSFDLEFRWARGVPSVMPDAQLNFGAGTGEQLRQVTRRLQERGQLDKAVPDHSGTTTAEGRVVGLQDVGTGADRWRIKVDGVITSASRTTPSRAVWIRLATQEQYDQAWDAHRSHQPVRVRGRWRPDGRVRVHADPDGLMTLPDP</sequence>
<comment type="caution">
    <text evidence="1">The sequence shown here is derived from an EMBL/GenBank/DDBJ whole genome shotgun (WGS) entry which is preliminary data.</text>
</comment>
<reference evidence="1 2" key="1">
    <citation type="submission" date="2019-03" db="EMBL/GenBank/DDBJ databases">
        <title>Draft genome sequences of novel Actinobacteria.</title>
        <authorList>
            <person name="Sahin N."/>
            <person name="Ay H."/>
            <person name="Saygin H."/>
        </authorList>
    </citation>
    <scope>NUCLEOTIDE SEQUENCE [LARGE SCALE GENOMIC DNA]</scope>
    <source>
        <strain evidence="1 2">JCM 13523</strain>
    </source>
</reference>
<dbReference type="OrthoDB" id="3818889at2"/>
<keyword evidence="2" id="KW-1185">Reference proteome</keyword>
<name>A0A4V2YPF2_9ACTN</name>
<evidence type="ECO:0000313" key="1">
    <source>
        <dbReference type="EMBL" id="TDD58027.1"/>
    </source>
</evidence>
<dbReference type="AlphaFoldDB" id="A0A4V2YPF2"/>
<dbReference type="EMBL" id="SMKX01000060">
    <property type="protein sequence ID" value="TDD58027.1"/>
    <property type="molecule type" value="Genomic_DNA"/>
</dbReference>
<dbReference type="RefSeq" id="WP_132169904.1">
    <property type="nucleotide sequence ID" value="NZ_SMKX01000060.1"/>
</dbReference>
<evidence type="ECO:0000313" key="2">
    <source>
        <dbReference type="Proteomes" id="UP000295124"/>
    </source>
</evidence>
<organism evidence="1 2">
    <name type="scientific">Kribbella antibiotica</name>
    <dbReference type="NCBI Taxonomy" id="190195"/>
    <lineage>
        <taxon>Bacteria</taxon>
        <taxon>Bacillati</taxon>
        <taxon>Actinomycetota</taxon>
        <taxon>Actinomycetes</taxon>
        <taxon>Propionibacteriales</taxon>
        <taxon>Kribbellaceae</taxon>
        <taxon>Kribbella</taxon>
    </lineage>
</organism>